<dbReference type="EMBL" id="CP003914">
    <property type="protein sequence ID" value="AFX74249.1"/>
    <property type="molecule type" value="Genomic_DNA"/>
</dbReference>
<accession>A0AAI8AMX3</accession>
<gene>
    <name evidence="2" type="ORF">MOS_323</name>
</gene>
<evidence type="ECO:0008006" key="4">
    <source>
        <dbReference type="Google" id="ProtNLM"/>
    </source>
</evidence>
<evidence type="ECO:0000313" key="3">
    <source>
        <dbReference type="Proteomes" id="UP000009399"/>
    </source>
</evidence>
<protein>
    <recommendedName>
        <fullName evidence="4">Transmembrane protein</fullName>
    </recommendedName>
</protein>
<keyword evidence="1" id="KW-1133">Transmembrane helix</keyword>
<dbReference type="KEGG" id="mhs:MOS_323"/>
<dbReference type="Proteomes" id="UP000009399">
    <property type="component" value="Chromosome"/>
</dbReference>
<name>A0AAI8AMX3_MESHY</name>
<evidence type="ECO:0000256" key="1">
    <source>
        <dbReference type="SAM" id="Phobius"/>
    </source>
</evidence>
<feature type="transmembrane region" description="Helical" evidence="1">
    <location>
        <begin position="6"/>
        <end position="28"/>
    </location>
</feature>
<reference evidence="2 3" key="1">
    <citation type="journal article" date="2013" name="Genome Announc.">
        <title>Complete Genome Sequence of Mycoplasma hyorhinis Strain SK76.</title>
        <authorList>
            <person name="Goodison S."/>
            <person name="Urquidi V."/>
            <person name="Kumar D."/>
            <person name="Reyes L."/>
            <person name="Rosser C.J."/>
        </authorList>
    </citation>
    <scope>NUCLEOTIDE SEQUENCE [LARGE SCALE GENOMIC DNA]</scope>
    <source>
        <strain evidence="2 3">SK76</strain>
    </source>
</reference>
<organism evidence="2 3">
    <name type="scientific">Mesomycoplasma hyorhinis SK76</name>
    <dbReference type="NCBI Taxonomy" id="1118964"/>
    <lineage>
        <taxon>Bacteria</taxon>
        <taxon>Bacillati</taxon>
        <taxon>Mycoplasmatota</taxon>
        <taxon>Mycoplasmoidales</taxon>
        <taxon>Metamycoplasmataceae</taxon>
        <taxon>Mesomycoplasma</taxon>
    </lineage>
</organism>
<proteinExistence type="predicted"/>
<dbReference type="RefSeq" id="WP_014335509.1">
    <property type="nucleotide sequence ID" value="NC_019552.1"/>
</dbReference>
<sequence>MPDSSVTLYVVLALLLVFIVVFILFNYFSDRKKKRRIIKEKQRIKDEETKFILKTSARVNFIIEQNEKLLSEFKVSVGDFKMSQINNFAKNALDYLYIQEQFQDIFIRNPFEKDETFLTNFQQLMNLKSNLWTKNHKELINYFVLLSDQYLNNDNTKEEYIKQNEVFAQTYLDFIEQVKYKQEEVDNLFNVFKQKDELERLEYLRAQEQLKPKTFIHKAKDSFCKLKKVFKSKNKNQTQGQQN</sequence>
<dbReference type="AlphaFoldDB" id="A0AAI8AMX3"/>
<dbReference type="GeneID" id="93248440"/>
<evidence type="ECO:0000313" key="2">
    <source>
        <dbReference type="EMBL" id="AFX74249.1"/>
    </source>
</evidence>
<dbReference type="NCBIfam" id="NF045939">
    <property type="entry name" value="MHJ_0274_fam"/>
    <property type="match status" value="1"/>
</dbReference>
<keyword evidence="1" id="KW-0812">Transmembrane</keyword>
<keyword evidence="1" id="KW-0472">Membrane</keyword>